<name>A0ABS5WI28_9FLAO</name>
<feature type="transmembrane region" description="Helical" evidence="6">
    <location>
        <begin position="406"/>
        <end position="425"/>
    </location>
</feature>
<feature type="transmembrane region" description="Helical" evidence="6">
    <location>
        <begin position="82"/>
        <end position="106"/>
    </location>
</feature>
<dbReference type="EMBL" id="JACATN010000005">
    <property type="protein sequence ID" value="MBT2163069.1"/>
    <property type="molecule type" value="Genomic_DNA"/>
</dbReference>
<feature type="transmembrane region" description="Helical" evidence="6">
    <location>
        <begin position="45"/>
        <end position="62"/>
    </location>
</feature>
<dbReference type="Proteomes" id="UP000740413">
    <property type="component" value="Unassembled WGS sequence"/>
</dbReference>
<keyword evidence="2" id="KW-1003">Cell membrane</keyword>
<dbReference type="PANTHER" id="PTHR42770">
    <property type="entry name" value="AMINO ACID TRANSPORTER-RELATED"/>
    <property type="match status" value="1"/>
</dbReference>
<gene>
    <name evidence="7" type="ORF">HW347_17500</name>
</gene>
<comment type="subcellular location">
    <subcellularLocation>
        <location evidence="1">Cell membrane</location>
        <topology evidence="1">Multi-pass membrane protein</topology>
    </subcellularLocation>
</comment>
<evidence type="ECO:0000256" key="5">
    <source>
        <dbReference type="ARBA" id="ARBA00023136"/>
    </source>
</evidence>
<evidence type="ECO:0000256" key="2">
    <source>
        <dbReference type="ARBA" id="ARBA00022475"/>
    </source>
</evidence>
<keyword evidence="8" id="KW-1185">Reference proteome</keyword>
<feature type="transmembrane region" description="Helical" evidence="6">
    <location>
        <begin position="12"/>
        <end position="39"/>
    </location>
</feature>
<keyword evidence="5 6" id="KW-0472">Membrane</keyword>
<proteinExistence type="predicted"/>
<evidence type="ECO:0000256" key="6">
    <source>
        <dbReference type="SAM" id="Phobius"/>
    </source>
</evidence>
<evidence type="ECO:0000256" key="1">
    <source>
        <dbReference type="ARBA" id="ARBA00004651"/>
    </source>
</evidence>
<dbReference type="PIRSF" id="PIRSF006060">
    <property type="entry name" value="AA_transporter"/>
    <property type="match status" value="1"/>
</dbReference>
<accession>A0ABS5WI28</accession>
<feature type="transmembrane region" description="Helical" evidence="6">
    <location>
        <begin position="276"/>
        <end position="302"/>
    </location>
</feature>
<protein>
    <submittedName>
        <fullName evidence="7">Amino acid permease</fullName>
    </submittedName>
</protein>
<keyword evidence="3 6" id="KW-0812">Transmembrane</keyword>
<feature type="transmembrane region" description="Helical" evidence="6">
    <location>
        <begin position="323"/>
        <end position="343"/>
    </location>
</feature>
<dbReference type="RefSeq" id="WP_214613036.1">
    <property type="nucleotide sequence ID" value="NZ_JACATN010000005.1"/>
</dbReference>
<evidence type="ECO:0000256" key="4">
    <source>
        <dbReference type="ARBA" id="ARBA00022989"/>
    </source>
</evidence>
<comment type="caution">
    <text evidence="7">The sequence shown here is derived from an EMBL/GenBank/DDBJ whole genome shotgun (WGS) entry which is preliminary data.</text>
</comment>
<feature type="transmembrane region" description="Helical" evidence="6">
    <location>
        <begin position="231"/>
        <end position="256"/>
    </location>
</feature>
<reference evidence="7 8" key="1">
    <citation type="submission" date="2020-06" db="EMBL/GenBank/DDBJ databases">
        <authorList>
            <person name="Isaeva M.P."/>
            <person name="Chernysheva N.Y."/>
        </authorList>
    </citation>
    <scope>NUCLEOTIDE SEQUENCE [LARGE SCALE GENOMIC DNA]</scope>
    <source>
        <strain evidence="7 8">KMM 6746</strain>
    </source>
</reference>
<dbReference type="InterPro" id="IPR002293">
    <property type="entry name" value="AA/rel_permease1"/>
</dbReference>
<feature type="transmembrane region" description="Helical" evidence="6">
    <location>
        <begin position="196"/>
        <end position="219"/>
    </location>
</feature>
<dbReference type="PANTHER" id="PTHR42770:SF11">
    <property type="entry name" value="INNER MEMBRANE TRANSPORT PROTEIN YBAT"/>
    <property type="match status" value="1"/>
</dbReference>
<evidence type="ECO:0000313" key="8">
    <source>
        <dbReference type="Proteomes" id="UP000740413"/>
    </source>
</evidence>
<evidence type="ECO:0000256" key="3">
    <source>
        <dbReference type="ARBA" id="ARBA00022692"/>
    </source>
</evidence>
<feature type="transmembrane region" description="Helical" evidence="6">
    <location>
        <begin position="126"/>
        <end position="146"/>
    </location>
</feature>
<feature type="transmembrane region" description="Helical" evidence="6">
    <location>
        <begin position="349"/>
        <end position="368"/>
    </location>
</feature>
<evidence type="ECO:0000313" key="7">
    <source>
        <dbReference type="EMBL" id="MBT2163069.1"/>
    </source>
</evidence>
<dbReference type="Pfam" id="PF13520">
    <property type="entry name" value="AA_permease_2"/>
    <property type="match status" value="1"/>
</dbReference>
<dbReference type="InterPro" id="IPR050367">
    <property type="entry name" value="APC_superfamily"/>
</dbReference>
<sequence length="431" mass="46824">MKKHRTDKKISLKDAISIGIGGMVGGGIFAVLGLAVSLAKGGTPIAFLFAGIIALLTAYSYAKLSKKYPENGGTVRFIHQQYGNGIFAGGINNLLWVSYIVMLALYSSAFGSYGAQLISLTGTKEIDVRIFQSSIILIALFINYLSVKLVGEIESIAVVIKLIILIAFIGVGFYGFSVHPENLGQLSPENWESPILLLSGGMVIFVAYEGFELIANSIADLEDKEKNTEKAYFGAVGFVVILYILIAIVTVGALPFEQIANAEDYVLAKAAEPTLGQIGFTIITITALISTFSAINATVLGSGRVNYDIAVDKELPQFFCRQFWGKPVGLIITAILSITLVNLFNLQSISTAGSVGFLLIFSIVNYIGFKQHKELESKKWIHLMASLLCFLAFLTLIIQQFSQNRIGVIASLSIIVFCISLEWIYKKIIPN</sequence>
<keyword evidence="4 6" id="KW-1133">Transmembrane helix</keyword>
<dbReference type="Gene3D" id="1.20.1740.10">
    <property type="entry name" value="Amino acid/polyamine transporter I"/>
    <property type="match status" value="1"/>
</dbReference>
<feature type="transmembrane region" description="Helical" evidence="6">
    <location>
        <begin position="380"/>
        <end position="400"/>
    </location>
</feature>
<organism evidence="7 8">
    <name type="scientific">Zobellia barbeyronii</name>
    <dbReference type="NCBI Taxonomy" id="2748009"/>
    <lineage>
        <taxon>Bacteria</taxon>
        <taxon>Pseudomonadati</taxon>
        <taxon>Bacteroidota</taxon>
        <taxon>Flavobacteriia</taxon>
        <taxon>Flavobacteriales</taxon>
        <taxon>Flavobacteriaceae</taxon>
        <taxon>Zobellia</taxon>
    </lineage>
</organism>
<reference evidence="8" key="2">
    <citation type="submission" date="2023-07" db="EMBL/GenBank/DDBJ databases">
        <title>Zobellia barbeyronii sp. nov., a new marine flavobacterium, isolated from green and red algae.</title>
        <authorList>
            <person name="Nedashkovskaya O.I."/>
            <person name="Otstavnykh N."/>
            <person name="Zhukova N."/>
            <person name="Guzev K."/>
            <person name="Chausova V."/>
            <person name="Tekutyeva L."/>
            <person name="Mikhailov V."/>
            <person name="Isaeva M."/>
        </authorList>
    </citation>
    <scope>NUCLEOTIDE SEQUENCE [LARGE SCALE GENOMIC DNA]</scope>
    <source>
        <strain evidence="8">KMM 6746</strain>
    </source>
</reference>
<feature type="transmembrane region" description="Helical" evidence="6">
    <location>
        <begin position="158"/>
        <end position="176"/>
    </location>
</feature>